<comment type="caution">
    <text evidence="1">The sequence shown here is derived from an EMBL/GenBank/DDBJ whole genome shotgun (WGS) entry which is preliminary data.</text>
</comment>
<gene>
    <name evidence="1" type="ORF">QFC21_001579</name>
</gene>
<keyword evidence="2" id="KW-1185">Reference proteome</keyword>
<protein>
    <submittedName>
        <fullName evidence="1">Uncharacterized protein</fullName>
    </submittedName>
</protein>
<name>A0ACC2W3Z9_9TREE</name>
<evidence type="ECO:0000313" key="1">
    <source>
        <dbReference type="EMBL" id="KAJ9106433.1"/>
    </source>
</evidence>
<dbReference type="EMBL" id="JASBWT010000003">
    <property type="protein sequence ID" value="KAJ9106433.1"/>
    <property type="molecule type" value="Genomic_DNA"/>
</dbReference>
<accession>A0ACC2W3Z9</accession>
<evidence type="ECO:0000313" key="2">
    <source>
        <dbReference type="Proteomes" id="UP001227268"/>
    </source>
</evidence>
<sequence length="380" mass="42803">MHSHHSHSGQFCRHAAPGTTLEDVVLAAIDAGFTTYGLSEHVPRYRKEDLYPEEEDLSPSDLLATFIHYLHEAHRLKLKYSAKIDLLVGLETDYITPLDITQLERLLSDKQTAGLVEYVVGSVHHVAEQGIDFSKDWWEACIGSFSTHDNGSTPPPPPSQTQAFTNDLAYLHAYLDAQHTLITRTHPTIIGHFDLCRLYIPQLPLNHPSLPGVWEKVVRNIREVVAYGGMFEVSAASFRKGWQEGYPGSEVLQCIIANKGRLCLSDDSHGPAFVALNYTRLRAYLLAQGVTELWYLASNTQENNNDSNSNSQVRGHDGSSRSVTGTIAQEGTEDTRSERSWLDLQQRKLTARRYDGNWADDPFWTRLAERERRNNAEMAT</sequence>
<proteinExistence type="predicted"/>
<reference evidence="1" key="1">
    <citation type="submission" date="2023-04" db="EMBL/GenBank/DDBJ databases">
        <title>Draft Genome sequencing of Naganishia species isolated from polar environments using Oxford Nanopore Technology.</title>
        <authorList>
            <person name="Leo P."/>
            <person name="Venkateswaran K."/>
        </authorList>
    </citation>
    <scope>NUCLEOTIDE SEQUENCE</scope>
    <source>
        <strain evidence="1">MNA-CCFEE 5423</strain>
    </source>
</reference>
<dbReference type="Proteomes" id="UP001227268">
    <property type="component" value="Unassembled WGS sequence"/>
</dbReference>
<organism evidence="1 2">
    <name type="scientific">Naganishia friedmannii</name>
    <dbReference type="NCBI Taxonomy" id="89922"/>
    <lineage>
        <taxon>Eukaryota</taxon>
        <taxon>Fungi</taxon>
        <taxon>Dikarya</taxon>
        <taxon>Basidiomycota</taxon>
        <taxon>Agaricomycotina</taxon>
        <taxon>Tremellomycetes</taxon>
        <taxon>Filobasidiales</taxon>
        <taxon>Filobasidiaceae</taxon>
        <taxon>Naganishia</taxon>
    </lineage>
</organism>